<organism evidence="1">
    <name type="scientific">human gut metagenome</name>
    <dbReference type="NCBI Taxonomy" id="408170"/>
    <lineage>
        <taxon>unclassified sequences</taxon>
        <taxon>metagenomes</taxon>
        <taxon>organismal metagenomes</taxon>
    </lineage>
</organism>
<reference evidence="1" key="1">
    <citation type="journal article" date="2013" name="Environ. Microbiol.">
        <title>Microbiota from the distal guts of lean and obese adolescents exhibit partial functional redundancy besides clear differences in community structure.</title>
        <authorList>
            <person name="Ferrer M."/>
            <person name="Ruiz A."/>
            <person name="Lanza F."/>
            <person name="Haange S.B."/>
            <person name="Oberbach A."/>
            <person name="Till H."/>
            <person name="Bargiela R."/>
            <person name="Campoy C."/>
            <person name="Segura M.T."/>
            <person name="Richter M."/>
            <person name="von Bergen M."/>
            <person name="Seifert J."/>
            <person name="Suarez A."/>
        </authorList>
    </citation>
    <scope>NUCLEOTIDE SEQUENCE</scope>
</reference>
<protein>
    <submittedName>
        <fullName evidence="1">Uncharacterized protein</fullName>
    </submittedName>
</protein>
<dbReference type="EMBL" id="AJWZ01009124">
    <property type="protein sequence ID" value="EKC52198.1"/>
    <property type="molecule type" value="Genomic_DNA"/>
</dbReference>
<evidence type="ECO:0000313" key="1">
    <source>
        <dbReference type="EMBL" id="EKC52198.1"/>
    </source>
</evidence>
<accession>K1S3L8</accession>
<sequence length="144" mass="16108">NYRGKIGNDIDYSVGGSVSDAVSEVTEYANAKKNDPYGSWYTGRKVGEIWGYRAEGLIQTQEEADAYNAEYDLSYISGKLWEPGDVNTAAVLFFPLPSFLQEALTTQIMLVNALLFQLIDNLNLRCDRRMVGTRLPQCIPCILL</sequence>
<gene>
    <name evidence="1" type="ORF">OBE_13211</name>
</gene>
<comment type="caution">
    <text evidence="1">The sequence shown here is derived from an EMBL/GenBank/DDBJ whole genome shotgun (WGS) entry which is preliminary data.</text>
</comment>
<proteinExistence type="predicted"/>
<name>K1S3L8_9ZZZZ</name>
<feature type="non-terminal residue" evidence="1">
    <location>
        <position position="1"/>
    </location>
</feature>
<dbReference type="AlphaFoldDB" id="K1S3L8"/>